<evidence type="ECO:0000256" key="1">
    <source>
        <dbReference type="SAM" id="SignalP"/>
    </source>
</evidence>
<name>A0ABR8PZ84_9CLOT</name>
<sequence>MKKFTISCLIFLCLSFNIIGVNTLAVTPSNVLKQGVYTLSDLNVSTDNLYDITNISQNEDAYILIFNENFVIMQSLRLSPSIKSFNLVPLKPNYQLVVLGKSEVYINPRSVK</sequence>
<keyword evidence="1" id="KW-0732">Signal</keyword>
<keyword evidence="3" id="KW-1185">Reference proteome</keyword>
<protein>
    <submittedName>
        <fullName evidence="2">Uncharacterized protein</fullName>
    </submittedName>
</protein>
<proteinExistence type="predicted"/>
<accession>A0ABR8PZ84</accession>
<feature type="chain" id="PRO_5046697605" evidence="1">
    <location>
        <begin position="21"/>
        <end position="112"/>
    </location>
</feature>
<dbReference type="Proteomes" id="UP000627781">
    <property type="component" value="Unassembled WGS sequence"/>
</dbReference>
<gene>
    <name evidence="2" type="ORF">H9661_19155</name>
</gene>
<evidence type="ECO:0000313" key="2">
    <source>
        <dbReference type="EMBL" id="MBD7913473.1"/>
    </source>
</evidence>
<dbReference type="EMBL" id="JACSRA010000056">
    <property type="protein sequence ID" value="MBD7913473.1"/>
    <property type="molecule type" value="Genomic_DNA"/>
</dbReference>
<organism evidence="2 3">
    <name type="scientific">Clostridium cibarium</name>
    <dbReference type="NCBI Taxonomy" id="2762247"/>
    <lineage>
        <taxon>Bacteria</taxon>
        <taxon>Bacillati</taxon>
        <taxon>Bacillota</taxon>
        <taxon>Clostridia</taxon>
        <taxon>Eubacteriales</taxon>
        <taxon>Clostridiaceae</taxon>
        <taxon>Clostridium</taxon>
    </lineage>
</organism>
<reference evidence="2 3" key="1">
    <citation type="submission" date="2020-08" db="EMBL/GenBank/DDBJ databases">
        <title>A Genomic Blueprint of the Chicken Gut Microbiome.</title>
        <authorList>
            <person name="Gilroy R."/>
            <person name="Ravi A."/>
            <person name="Getino M."/>
            <person name="Pursley I."/>
            <person name="Horton D.L."/>
            <person name="Alikhan N.-F."/>
            <person name="Baker D."/>
            <person name="Gharbi K."/>
            <person name="Hall N."/>
            <person name="Watson M."/>
            <person name="Adriaenssens E.M."/>
            <person name="Foster-Nyarko E."/>
            <person name="Jarju S."/>
            <person name="Secka A."/>
            <person name="Antonio M."/>
            <person name="Oren A."/>
            <person name="Chaudhuri R."/>
            <person name="La Ragione R.M."/>
            <person name="Hildebrand F."/>
            <person name="Pallen M.J."/>
        </authorList>
    </citation>
    <scope>NUCLEOTIDE SEQUENCE [LARGE SCALE GENOMIC DNA]</scope>
    <source>
        <strain evidence="2 3">Sa3CVN1</strain>
    </source>
</reference>
<dbReference type="RefSeq" id="WP_191770383.1">
    <property type="nucleotide sequence ID" value="NZ_JACSRA010000056.1"/>
</dbReference>
<feature type="signal peptide" evidence="1">
    <location>
        <begin position="1"/>
        <end position="20"/>
    </location>
</feature>
<comment type="caution">
    <text evidence="2">The sequence shown here is derived from an EMBL/GenBank/DDBJ whole genome shotgun (WGS) entry which is preliminary data.</text>
</comment>
<evidence type="ECO:0000313" key="3">
    <source>
        <dbReference type="Proteomes" id="UP000627781"/>
    </source>
</evidence>